<dbReference type="AlphaFoldDB" id="A0A3S4P3G3"/>
<dbReference type="EMBL" id="LR134283">
    <property type="protein sequence ID" value="VED97168.1"/>
    <property type="molecule type" value="Genomic_DNA"/>
</dbReference>
<dbReference type="PANTHER" id="PTHR37038">
    <property type="entry name" value="TRANSCRIPTIONAL REGULATOR-RELATED"/>
    <property type="match status" value="1"/>
</dbReference>
<dbReference type="NCBIfam" id="TIGR01716">
    <property type="entry name" value="RGG_Cterm"/>
    <property type="match status" value="1"/>
</dbReference>
<proteinExistence type="predicted"/>
<dbReference type="InterPro" id="IPR053163">
    <property type="entry name" value="HTH-type_regulator_Rgg"/>
</dbReference>
<organism evidence="2 3">
    <name type="scientific">Streptococcus anginosus</name>
    <dbReference type="NCBI Taxonomy" id="1328"/>
    <lineage>
        <taxon>Bacteria</taxon>
        <taxon>Bacillati</taxon>
        <taxon>Bacillota</taxon>
        <taxon>Bacilli</taxon>
        <taxon>Lactobacillales</taxon>
        <taxon>Streptococcaceae</taxon>
        <taxon>Streptococcus</taxon>
        <taxon>Streptococcus anginosus group</taxon>
    </lineage>
</organism>
<dbReference type="GeneID" id="93962658"/>
<evidence type="ECO:0000313" key="3">
    <source>
        <dbReference type="Proteomes" id="UP000278419"/>
    </source>
</evidence>
<dbReference type="SUPFAM" id="SSF47413">
    <property type="entry name" value="lambda repressor-like DNA-binding domains"/>
    <property type="match status" value="1"/>
</dbReference>
<dbReference type="PANTHER" id="PTHR37038:SF12">
    <property type="entry name" value="TRANSCRIPTIONAL REGULATOR"/>
    <property type="match status" value="1"/>
</dbReference>
<reference evidence="2 3" key="1">
    <citation type="submission" date="2018-12" db="EMBL/GenBank/DDBJ databases">
        <authorList>
            <consortium name="Pathogen Informatics"/>
        </authorList>
    </citation>
    <scope>NUCLEOTIDE SEQUENCE [LARGE SCALE GENOMIC DNA]</scope>
    <source>
        <strain evidence="2 3">NCTC10713</strain>
    </source>
</reference>
<feature type="domain" description="HTH cro/C1-type" evidence="1">
    <location>
        <begin position="28"/>
        <end position="61"/>
    </location>
</feature>
<protein>
    <submittedName>
        <fullName evidence="2">Putative transcriptional regulator</fullName>
    </submittedName>
</protein>
<dbReference type="RefSeq" id="WP_003032153.1">
    <property type="nucleotide sequence ID" value="NZ_AP018548.1"/>
</dbReference>
<dbReference type="InterPro" id="IPR001387">
    <property type="entry name" value="Cro/C1-type_HTH"/>
</dbReference>
<evidence type="ECO:0000313" key="2">
    <source>
        <dbReference type="EMBL" id="VED97168.1"/>
    </source>
</evidence>
<gene>
    <name evidence="2" type="ORF">NCTC10713_00070</name>
</gene>
<dbReference type="InterPro" id="IPR010982">
    <property type="entry name" value="Lambda_DNA-bd_dom_sf"/>
</dbReference>
<name>A0A3S4P3G3_STRAP</name>
<sequence>MDNLGRIFKSFREARHISLTEATGEEFSKSMLSRFENGQSELSAQKLFTALENIHTDVKEFTLAAHEHKKNSEQQLIDTLQEQSDNPDFIEAFYLEKQALYQKSRKKEDRIEAIIVKGFLCALKDGITASTEESNFLHNYLFSVDIWGLYELKLFAFCTTILSSKLYTQYTKEMVNRKDFLGLFESNRYTIHTIFINGFFLAIESRHFAEATFFENWIKAHFYKENEAYLRIVFKFAQGELLFLQGNKENGLKQMKQAVHILQLLDCQTSAEYYQNGIEKLLKEN</sequence>
<dbReference type="CDD" id="cd00093">
    <property type="entry name" value="HTH_XRE"/>
    <property type="match status" value="1"/>
</dbReference>
<dbReference type="Pfam" id="PF21259">
    <property type="entry name" value="Rgg_C"/>
    <property type="match status" value="1"/>
</dbReference>
<dbReference type="GO" id="GO:0003677">
    <property type="term" value="F:DNA binding"/>
    <property type="evidence" value="ECO:0007669"/>
    <property type="project" value="InterPro"/>
</dbReference>
<evidence type="ECO:0000259" key="1">
    <source>
        <dbReference type="PROSITE" id="PS50943"/>
    </source>
</evidence>
<dbReference type="PROSITE" id="PS50943">
    <property type="entry name" value="HTH_CROC1"/>
    <property type="match status" value="1"/>
</dbReference>
<dbReference type="Proteomes" id="UP000278419">
    <property type="component" value="Chromosome"/>
</dbReference>
<accession>A0A3S4P3G3</accession>
<dbReference type="InterPro" id="IPR010057">
    <property type="entry name" value="Transcription_activator_Rgg_C"/>
</dbReference>